<evidence type="ECO:0000313" key="2">
    <source>
        <dbReference type="EMBL" id="KNZ54476.1"/>
    </source>
</evidence>
<dbReference type="EMBL" id="LAVV01007877">
    <property type="protein sequence ID" value="KNZ54476.1"/>
    <property type="molecule type" value="Genomic_DNA"/>
</dbReference>
<dbReference type="OrthoDB" id="2507176at2759"/>
<accession>A0A0L6V140</accession>
<protein>
    <submittedName>
        <fullName evidence="2">Uncharacterized protein</fullName>
    </submittedName>
</protein>
<gene>
    <name evidence="2" type="ORF">VP01_2938g3</name>
</gene>
<comment type="caution">
    <text evidence="2">The sequence shown here is derived from an EMBL/GenBank/DDBJ whole genome shotgun (WGS) entry which is preliminary data.</text>
</comment>
<feature type="transmembrane region" description="Helical" evidence="1">
    <location>
        <begin position="7"/>
        <end position="27"/>
    </location>
</feature>
<reference evidence="2 3" key="1">
    <citation type="submission" date="2015-08" db="EMBL/GenBank/DDBJ databases">
        <title>Next Generation Sequencing and Analysis of the Genome of Puccinia sorghi L Schw, the Causal Agent of Maize Common Rust.</title>
        <authorList>
            <person name="Rochi L."/>
            <person name="Burguener G."/>
            <person name="Darino M."/>
            <person name="Turjanski A."/>
            <person name="Kreff E."/>
            <person name="Dieguez M.J."/>
            <person name="Sacco F."/>
        </authorList>
    </citation>
    <scope>NUCLEOTIDE SEQUENCE [LARGE SCALE GENOMIC DNA]</scope>
    <source>
        <strain evidence="2 3">RO10H11247</strain>
    </source>
</reference>
<sequence>MHIAYNLPPILFSFLLFIIFYAPHILIHFASSISFYFNLFFILIIPPCYKHYPTPSTNHHDDTDKTMKDQFNTYKDKYEKFHTKSISISFGLTNEN</sequence>
<evidence type="ECO:0000313" key="3">
    <source>
        <dbReference type="Proteomes" id="UP000037035"/>
    </source>
</evidence>
<keyword evidence="1" id="KW-0472">Membrane</keyword>
<keyword evidence="1" id="KW-0812">Transmembrane</keyword>
<keyword evidence="1" id="KW-1133">Transmembrane helix</keyword>
<dbReference type="AlphaFoldDB" id="A0A0L6V140"/>
<evidence type="ECO:0000256" key="1">
    <source>
        <dbReference type="SAM" id="Phobius"/>
    </source>
</evidence>
<proteinExistence type="predicted"/>
<organism evidence="2 3">
    <name type="scientific">Puccinia sorghi</name>
    <dbReference type="NCBI Taxonomy" id="27349"/>
    <lineage>
        <taxon>Eukaryota</taxon>
        <taxon>Fungi</taxon>
        <taxon>Dikarya</taxon>
        <taxon>Basidiomycota</taxon>
        <taxon>Pucciniomycotina</taxon>
        <taxon>Pucciniomycetes</taxon>
        <taxon>Pucciniales</taxon>
        <taxon>Pucciniaceae</taxon>
        <taxon>Puccinia</taxon>
    </lineage>
</organism>
<dbReference type="VEuPathDB" id="FungiDB:VP01_2938g3"/>
<dbReference type="Proteomes" id="UP000037035">
    <property type="component" value="Unassembled WGS sequence"/>
</dbReference>
<name>A0A0L6V140_9BASI</name>
<keyword evidence="3" id="KW-1185">Reference proteome</keyword>